<dbReference type="STRING" id="913774.A0A0C3D4S6"/>
<evidence type="ECO:0000313" key="4">
    <source>
        <dbReference type="Proteomes" id="UP000054321"/>
    </source>
</evidence>
<reference evidence="3 4" key="1">
    <citation type="submission" date="2014-04" db="EMBL/GenBank/DDBJ databases">
        <authorList>
            <consortium name="DOE Joint Genome Institute"/>
            <person name="Kuo A."/>
            <person name="Martino E."/>
            <person name="Perotto S."/>
            <person name="Kohler A."/>
            <person name="Nagy L.G."/>
            <person name="Floudas D."/>
            <person name="Copeland A."/>
            <person name="Barry K.W."/>
            <person name="Cichocki N."/>
            <person name="Veneault-Fourrey C."/>
            <person name="LaButti K."/>
            <person name="Lindquist E.A."/>
            <person name="Lipzen A."/>
            <person name="Lundell T."/>
            <person name="Morin E."/>
            <person name="Murat C."/>
            <person name="Sun H."/>
            <person name="Tunlid A."/>
            <person name="Henrissat B."/>
            <person name="Grigoriev I.V."/>
            <person name="Hibbett D.S."/>
            <person name="Martin F."/>
            <person name="Nordberg H.P."/>
            <person name="Cantor M.N."/>
            <person name="Hua S.X."/>
        </authorList>
    </citation>
    <scope>NUCLEOTIDE SEQUENCE [LARGE SCALE GENOMIC DNA]</scope>
    <source>
        <strain evidence="3 4">Zn</strain>
    </source>
</reference>
<evidence type="ECO:0000259" key="2">
    <source>
        <dbReference type="PROSITE" id="PS51186"/>
    </source>
</evidence>
<accession>A0A0C3D4S6</accession>
<dbReference type="Gene3D" id="3.40.630.30">
    <property type="match status" value="1"/>
</dbReference>
<keyword evidence="4" id="KW-1185">Reference proteome</keyword>
<proteinExistence type="predicted"/>
<name>A0A0C3D4S6_OIDMZ</name>
<dbReference type="PROSITE" id="PS51186">
    <property type="entry name" value="GNAT"/>
    <property type="match status" value="1"/>
</dbReference>
<evidence type="ECO:0000256" key="1">
    <source>
        <dbReference type="SAM" id="MobiDB-lite"/>
    </source>
</evidence>
<sequence>MPPSKRISVSIQPLNYADIPTCAQITSSAFAVDPHTTVKNLGRKPYHMYDIICSMMLDSLDRKTQIYVKAIDEETGETVGHAGWAFKDVDEAVIPWRGPGDDKLAVTKEHHEKKDELANQDKNDSGEKKEEDSIDRLKALEARDMEHWQSNIVPKDKPCIFITGLHVSISHQSQGVGSALLQYGNAIADKLGLTIWVHSSHQAYEAYKKFGFEVVRELDLDLDKWAPRRPREDEEVMGDKGSGKWGRYIIRYMKRDPKK</sequence>
<evidence type="ECO:0000313" key="3">
    <source>
        <dbReference type="EMBL" id="KIM96902.1"/>
    </source>
</evidence>
<feature type="domain" description="N-acetyltransferase" evidence="2">
    <location>
        <begin position="94"/>
        <end position="232"/>
    </location>
</feature>
<dbReference type="InterPro" id="IPR016181">
    <property type="entry name" value="Acyl_CoA_acyltransferase"/>
</dbReference>
<dbReference type="CDD" id="cd04301">
    <property type="entry name" value="NAT_SF"/>
    <property type="match status" value="1"/>
</dbReference>
<feature type="region of interest" description="Disordered" evidence="1">
    <location>
        <begin position="108"/>
        <end position="133"/>
    </location>
</feature>
<dbReference type="Proteomes" id="UP000054321">
    <property type="component" value="Unassembled WGS sequence"/>
</dbReference>
<protein>
    <recommendedName>
        <fullName evidence="2">N-acetyltransferase domain-containing protein</fullName>
    </recommendedName>
</protein>
<dbReference type="EMBL" id="KN832883">
    <property type="protein sequence ID" value="KIM96902.1"/>
    <property type="molecule type" value="Genomic_DNA"/>
</dbReference>
<dbReference type="SUPFAM" id="SSF55729">
    <property type="entry name" value="Acyl-CoA N-acyltransferases (Nat)"/>
    <property type="match status" value="1"/>
</dbReference>
<dbReference type="InterPro" id="IPR000182">
    <property type="entry name" value="GNAT_dom"/>
</dbReference>
<dbReference type="HOGENOM" id="CLU_060131_6_1_1"/>
<reference evidence="4" key="2">
    <citation type="submission" date="2015-01" db="EMBL/GenBank/DDBJ databases">
        <title>Evolutionary Origins and Diversification of the Mycorrhizal Mutualists.</title>
        <authorList>
            <consortium name="DOE Joint Genome Institute"/>
            <consortium name="Mycorrhizal Genomics Consortium"/>
            <person name="Kohler A."/>
            <person name="Kuo A."/>
            <person name="Nagy L.G."/>
            <person name="Floudas D."/>
            <person name="Copeland A."/>
            <person name="Barry K.W."/>
            <person name="Cichocki N."/>
            <person name="Veneault-Fourrey C."/>
            <person name="LaButti K."/>
            <person name="Lindquist E.A."/>
            <person name="Lipzen A."/>
            <person name="Lundell T."/>
            <person name="Morin E."/>
            <person name="Murat C."/>
            <person name="Riley R."/>
            <person name="Ohm R."/>
            <person name="Sun H."/>
            <person name="Tunlid A."/>
            <person name="Henrissat B."/>
            <person name="Grigoriev I.V."/>
            <person name="Hibbett D.S."/>
            <person name="Martin F."/>
        </authorList>
    </citation>
    <scope>NUCLEOTIDE SEQUENCE [LARGE SCALE GENOMIC DNA]</scope>
    <source>
        <strain evidence="4">Zn</strain>
    </source>
</reference>
<gene>
    <name evidence="3" type="ORF">OIDMADRAFT_148092</name>
</gene>
<dbReference type="Pfam" id="PF00583">
    <property type="entry name" value="Acetyltransf_1"/>
    <property type="match status" value="1"/>
</dbReference>
<dbReference type="AlphaFoldDB" id="A0A0C3D4S6"/>
<dbReference type="OrthoDB" id="410198at2759"/>
<dbReference type="PANTHER" id="PTHR42791:SF17">
    <property type="entry name" value="ACETYLTRANSFERASE, GNAT FAMILY FAMILY (AFU_ORTHOLOGUE AFUA_8G05690)"/>
    <property type="match status" value="1"/>
</dbReference>
<dbReference type="GO" id="GO:0016747">
    <property type="term" value="F:acyltransferase activity, transferring groups other than amino-acyl groups"/>
    <property type="evidence" value="ECO:0007669"/>
    <property type="project" value="InterPro"/>
</dbReference>
<organism evidence="3 4">
    <name type="scientific">Oidiodendron maius (strain Zn)</name>
    <dbReference type="NCBI Taxonomy" id="913774"/>
    <lineage>
        <taxon>Eukaryota</taxon>
        <taxon>Fungi</taxon>
        <taxon>Dikarya</taxon>
        <taxon>Ascomycota</taxon>
        <taxon>Pezizomycotina</taxon>
        <taxon>Leotiomycetes</taxon>
        <taxon>Leotiomycetes incertae sedis</taxon>
        <taxon>Myxotrichaceae</taxon>
        <taxon>Oidiodendron</taxon>
    </lineage>
</organism>
<dbReference type="InParanoid" id="A0A0C3D4S6"/>
<dbReference type="PANTHER" id="PTHR42791">
    <property type="entry name" value="GNAT FAMILY ACETYLTRANSFERASE"/>
    <property type="match status" value="1"/>
</dbReference>
<dbReference type="InterPro" id="IPR052523">
    <property type="entry name" value="Trichothecene_AcTrans"/>
</dbReference>